<dbReference type="PANTHER" id="PTHR32251">
    <property type="entry name" value="3-OXO-5-ALPHA-STEROID 4-DEHYDROGENASE"/>
    <property type="match status" value="1"/>
</dbReference>
<dbReference type="VEuPathDB" id="AmoebaDB:NAEGRDRAFT_79729"/>
<keyword evidence="3" id="KW-1185">Reference proteome</keyword>
<gene>
    <name evidence="2" type="ORF">NAEGRDRAFT_79729</name>
</gene>
<keyword evidence="1" id="KW-0812">Transmembrane</keyword>
<dbReference type="InterPro" id="IPR010721">
    <property type="entry name" value="UstE-like"/>
</dbReference>
<dbReference type="FunCoup" id="D2VFA0">
    <property type="interactions" value="118"/>
</dbReference>
<dbReference type="GeneID" id="8848227"/>
<dbReference type="OMA" id="QDERENW"/>
<keyword evidence="1" id="KW-1133">Transmembrane helix</keyword>
<dbReference type="GO" id="GO:0016020">
    <property type="term" value="C:membrane"/>
    <property type="evidence" value="ECO:0007669"/>
    <property type="project" value="TreeGrafter"/>
</dbReference>
<protein>
    <submittedName>
        <fullName evidence="2">Predicted protein</fullName>
    </submittedName>
</protein>
<dbReference type="Gene3D" id="1.20.120.1630">
    <property type="match status" value="1"/>
</dbReference>
<dbReference type="RefSeq" id="XP_002677167.1">
    <property type="nucleotide sequence ID" value="XM_002677121.1"/>
</dbReference>
<dbReference type="KEGG" id="ngr:NAEGRDRAFT_79729"/>
<feature type="transmembrane region" description="Helical" evidence="1">
    <location>
        <begin position="119"/>
        <end position="137"/>
    </location>
</feature>
<dbReference type="AlphaFoldDB" id="D2VFA0"/>
<dbReference type="PANTHER" id="PTHR32251:SF17">
    <property type="entry name" value="STEROID 5-ALPHA REDUCTASE C-TERMINAL DOMAIN-CONTAINING PROTEIN"/>
    <property type="match status" value="1"/>
</dbReference>
<organism evidence="3">
    <name type="scientific">Naegleria gruberi</name>
    <name type="common">Amoeba</name>
    <dbReference type="NCBI Taxonomy" id="5762"/>
    <lineage>
        <taxon>Eukaryota</taxon>
        <taxon>Discoba</taxon>
        <taxon>Heterolobosea</taxon>
        <taxon>Tetramitia</taxon>
        <taxon>Eutetramitia</taxon>
        <taxon>Vahlkampfiidae</taxon>
        <taxon>Naegleria</taxon>
    </lineage>
</organism>
<dbReference type="PROSITE" id="PS50244">
    <property type="entry name" value="S5A_REDUCTASE"/>
    <property type="match status" value="1"/>
</dbReference>
<dbReference type="Pfam" id="PF06966">
    <property type="entry name" value="DUF1295"/>
    <property type="match status" value="1"/>
</dbReference>
<evidence type="ECO:0000313" key="3">
    <source>
        <dbReference type="Proteomes" id="UP000006671"/>
    </source>
</evidence>
<dbReference type="InParanoid" id="D2VFA0"/>
<evidence type="ECO:0000256" key="1">
    <source>
        <dbReference type="SAM" id="Phobius"/>
    </source>
</evidence>
<dbReference type="OrthoDB" id="201504at2759"/>
<evidence type="ECO:0000313" key="2">
    <source>
        <dbReference type="EMBL" id="EFC44423.1"/>
    </source>
</evidence>
<dbReference type="Proteomes" id="UP000006671">
    <property type="component" value="Unassembled WGS sequence"/>
</dbReference>
<feature type="transmembrane region" description="Helical" evidence="1">
    <location>
        <begin position="12"/>
        <end position="29"/>
    </location>
</feature>
<reference evidence="2 3" key="1">
    <citation type="journal article" date="2010" name="Cell">
        <title>The genome of Naegleria gruberi illuminates early eukaryotic versatility.</title>
        <authorList>
            <person name="Fritz-Laylin L.K."/>
            <person name="Prochnik S.E."/>
            <person name="Ginger M.L."/>
            <person name="Dacks J.B."/>
            <person name="Carpenter M.L."/>
            <person name="Field M.C."/>
            <person name="Kuo A."/>
            <person name="Paredez A."/>
            <person name="Chapman J."/>
            <person name="Pham J."/>
            <person name="Shu S."/>
            <person name="Neupane R."/>
            <person name="Cipriano M."/>
            <person name="Mancuso J."/>
            <person name="Tu H."/>
            <person name="Salamov A."/>
            <person name="Lindquist E."/>
            <person name="Shapiro H."/>
            <person name="Lucas S."/>
            <person name="Grigoriev I.V."/>
            <person name="Cande W.Z."/>
            <person name="Fulton C."/>
            <person name="Rokhsar D.S."/>
            <person name="Dawson S.C."/>
        </authorList>
    </citation>
    <scope>NUCLEOTIDE SEQUENCE [LARGE SCALE GENOMIC DNA]</scope>
    <source>
        <strain evidence="2 3">NEG-M</strain>
    </source>
</reference>
<name>D2VFA0_NAEGR</name>
<feature type="transmembrane region" description="Helical" evidence="1">
    <location>
        <begin position="149"/>
        <end position="168"/>
    </location>
</feature>
<sequence>MQEFESSSSPRLLALIVVVLAVSLLWLLSVRLKNTAIIDPFWGFGFVLVGLVHLMVNDYSWNVHQWMLIGMMMAWGLRLSLYLGRRFVREGVEHEDYRYANFRKNDPESYWWKSLMKVFWLQGLLIWIFSQVVQSVLCQTLRSELTSSAVFWIDAICWLIGVLFETFGDLQLESFKSKPENKGKVLNTGLWRYTRHPNYFGDSMVWIGFGVMSLGINFAINYLIEEFKLVRANS</sequence>
<accession>D2VFA0</accession>
<feature type="transmembrane region" description="Helical" evidence="1">
    <location>
        <begin position="204"/>
        <end position="224"/>
    </location>
</feature>
<dbReference type="EMBL" id="GG738868">
    <property type="protein sequence ID" value="EFC44423.1"/>
    <property type="molecule type" value="Genomic_DNA"/>
</dbReference>
<dbReference type="eggNOG" id="KOG4650">
    <property type="taxonomic scope" value="Eukaryota"/>
</dbReference>
<feature type="transmembrane region" description="Helical" evidence="1">
    <location>
        <begin position="41"/>
        <end position="59"/>
    </location>
</feature>
<keyword evidence="1" id="KW-0472">Membrane</keyword>
<proteinExistence type="predicted"/>